<evidence type="ECO:0000256" key="18">
    <source>
        <dbReference type="RuleBase" id="RU004517"/>
    </source>
</evidence>
<feature type="modified residue" description="N6-(pyridoxal phosphate)lysine" evidence="15">
    <location>
        <position position="200"/>
    </location>
</feature>
<dbReference type="PROSITE" id="PS00770">
    <property type="entry name" value="AA_TRANSFER_CLASS_4"/>
    <property type="match status" value="1"/>
</dbReference>
<gene>
    <name evidence="19" type="ORF">SAMN02745220_03194</name>
</gene>
<dbReference type="Gene3D" id="3.30.470.10">
    <property type="match status" value="1"/>
</dbReference>
<keyword evidence="20" id="KW-1185">Reference proteome</keyword>
<dbReference type="GO" id="GO:0009098">
    <property type="term" value="P:L-leucine biosynthetic process"/>
    <property type="evidence" value="ECO:0007669"/>
    <property type="project" value="UniProtKB-UniPathway"/>
</dbReference>
<evidence type="ECO:0000313" key="19">
    <source>
        <dbReference type="EMBL" id="SHO49975.1"/>
    </source>
</evidence>
<dbReference type="InterPro" id="IPR033939">
    <property type="entry name" value="BCAT_family"/>
</dbReference>
<dbReference type="GO" id="GO:0009099">
    <property type="term" value="P:L-valine biosynthetic process"/>
    <property type="evidence" value="ECO:0007669"/>
    <property type="project" value="UniProtKB-UniPathway"/>
</dbReference>
<dbReference type="InterPro" id="IPR043131">
    <property type="entry name" value="BCAT-like_N"/>
</dbReference>
<evidence type="ECO:0000256" key="14">
    <source>
        <dbReference type="ARBA" id="ARBA00049229"/>
    </source>
</evidence>
<dbReference type="InterPro" id="IPR043132">
    <property type="entry name" value="BCAT-like_C"/>
</dbReference>
<sequence length="360" mass="40572">MWEDIDVTVEKVPEGQRKEKPAQESLGFGRHFTDHMFLMKWNRQEGWHDARICPYQKFEFDPAAVVFHYGQAIFEGLKAYKDKDGQVFLFRPQDNFERMNGSAVRMCMPRLPIDKVLKSLKALLYLEREWIPTLEGATLYIRPTMIGVEPFLGVRPSEEYYFYIILSPVGAYYPEGFNPTKIYVSDEHVRAVKGGVGNVKTAGNYAASLYTSEIAKKAGYTQVLWLDACEHKYVEEVGTSNIFFKIGDELITPPLEGSILGGITRNSVLQLAARWGVKTVERDVTIDEVIAASQDGSLEEAFGTGTAAVISPVGELFYQGKPYIINNGETGPLSRRLYDELQAIQAGRAEDPFKWVVRVG</sequence>
<comment type="catalytic activity">
    <reaction evidence="13 18">
        <text>L-isoleucine + 2-oxoglutarate = (S)-3-methyl-2-oxopentanoate + L-glutamate</text>
        <dbReference type="Rhea" id="RHEA:24801"/>
        <dbReference type="ChEBI" id="CHEBI:16810"/>
        <dbReference type="ChEBI" id="CHEBI:29985"/>
        <dbReference type="ChEBI" id="CHEBI:35146"/>
        <dbReference type="ChEBI" id="CHEBI:58045"/>
        <dbReference type="EC" id="2.6.1.42"/>
    </reaction>
</comment>
<dbReference type="RefSeq" id="WP_073614666.1">
    <property type="nucleotide sequence ID" value="NZ_FRFE01000016.1"/>
</dbReference>
<dbReference type="STRING" id="1121416.SAMN02745220_03194"/>
<comment type="catalytic activity">
    <reaction evidence="12 18">
        <text>L-valine + 2-oxoglutarate = 3-methyl-2-oxobutanoate + L-glutamate</text>
        <dbReference type="Rhea" id="RHEA:24813"/>
        <dbReference type="ChEBI" id="CHEBI:11851"/>
        <dbReference type="ChEBI" id="CHEBI:16810"/>
        <dbReference type="ChEBI" id="CHEBI:29985"/>
        <dbReference type="ChEBI" id="CHEBI:57762"/>
        <dbReference type="EC" id="2.6.1.42"/>
    </reaction>
</comment>
<dbReference type="NCBIfam" id="TIGR01123">
    <property type="entry name" value="ilvE_II"/>
    <property type="match status" value="1"/>
</dbReference>
<dbReference type="GO" id="GO:0052656">
    <property type="term" value="F:L-isoleucine-2-oxoglutarate transaminase activity"/>
    <property type="evidence" value="ECO:0007669"/>
    <property type="project" value="RHEA"/>
</dbReference>
<evidence type="ECO:0000256" key="17">
    <source>
        <dbReference type="RuleBase" id="RU004516"/>
    </source>
</evidence>
<dbReference type="AlphaFoldDB" id="A0A1M7YBH0"/>
<comment type="catalytic activity">
    <reaction evidence="14 18">
        <text>L-leucine + 2-oxoglutarate = 4-methyl-2-oxopentanoate + L-glutamate</text>
        <dbReference type="Rhea" id="RHEA:18321"/>
        <dbReference type="ChEBI" id="CHEBI:16810"/>
        <dbReference type="ChEBI" id="CHEBI:17865"/>
        <dbReference type="ChEBI" id="CHEBI:29985"/>
        <dbReference type="ChEBI" id="CHEBI:57427"/>
        <dbReference type="EC" id="2.6.1.42"/>
    </reaction>
</comment>
<dbReference type="EMBL" id="FRFE01000016">
    <property type="protein sequence ID" value="SHO49975.1"/>
    <property type="molecule type" value="Genomic_DNA"/>
</dbReference>
<comment type="similarity">
    <text evidence="6 16">Belongs to the class-IV pyridoxal-phosphate-dependent aminotransferase family.</text>
</comment>
<dbReference type="SUPFAM" id="SSF56752">
    <property type="entry name" value="D-aminoacid aminotransferase-like PLP-dependent enzymes"/>
    <property type="match status" value="1"/>
</dbReference>
<dbReference type="UniPathway" id="UPA00048">
    <property type="reaction ID" value="UER00073"/>
</dbReference>
<evidence type="ECO:0000313" key="20">
    <source>
        <dbReference type="Proteomes" id="UP000184603"/>
    </source>
</evidence>
<evidence type="ECO:0000256" key="8">
    <source>
        <dbReference type="ARBA" id="ARBA00022605"/>
    </source>
</evidence>
<keyword evidence="11 18" id="KW-0100">Branched-chain amino acid biosynthesis</keyword>
<dbReference type="InterPro" id="IPR001544">
    <property type="entry name" value="Aminotrans_IV"/>
</dbReference>
<evidence type="ECO:0000256" key="15">
    <source>
        <dbReference type="PIRSR" id="PIRSR006468-1"/>
    </source>
</evidence>
<dbReference type="PANTHER" id="PTHR11825:SF44">
    <property type="entry name" value="BRANCHED-CHAIN-AMINO-ACID AMINOTRANSFERASE"/>
    <property type="match status" value="1"/>
</dbReference>
<dbReference type="PANTHER" id="PTHR11825">
    <property type="entry name" value="SUBGROUP IIII AMINOTRANSFERASE"/>
    <property type="match status" value="1"/>
</dbReference>
<organism evidence="19 20">
    <name type="scientific">Desulfopila aestuarii DSM 18488</name>
    <dbReference type="NCBI Taxonomy" id="1121416"/>
    <lineage>
        <taxon>Bacteria</taxon>
        <taxon>Pseudomonadati</taxon>
        <taxon>Thermodesulfobacteriota</taxon>
        <taxon>Desulfobulbia</taxon>
        <taxon>Desulfobulbales</taxon>
        <taxon>Desulfocapsaceae</taxon>
        <taxon>Desulfopila</taxon>
    </lineage>
</organism>
<evidence type="ECO:0000256" key="16">
    <source>
        <dbReference type="RuleBase" id="RU004106"/>
    </source>
</evidence>
<dbReference type="InterPro" id="IPR018300">
    <property type="entry name" value="Aminotrans_IV_CS"/>
</dbReference>
<evidence type="ECO:0000256" key="2">
    <source>
        <dbReference type="ARBA" id="ARBA00003109"/>
    </source>
</evidence>
<evidence type="ECO:0000256" key="6">
    <source>
        <dbReference type="ARBA" id="ARBA00009320"/>
    </source>
</evidence>
<evidence type="ECO:0000256" key="5">
    <source>
        <dbReference type="ARBA" id="ARBA00005072"/>
    </source>
</evidence>
<proteinExistence type="inferred from homology"/>
<keyword evidence="8 18" id="KW-0028">Amino-acid biosynthesis</keyword>
<dbReference type="InterPro" id="IPR036038">
    <property type="entry name" value="Aminotransferase-like"/>
</dbReference>
<dbReference type="GO" id="GO:0009097">
    <property type="term" value="P:isoleucine biosynthetic process"/>
    <property type="evidence" value="ECO:0007669"/>
    <property type="project" value="UniProtKB-UniPathway"/>
</dbReference>
<evidence type="ECO:0000256" key="12">
    <source>
        <dbReference type="ARBA" id="ARBA00048212"/>
    </source>
</evidence>
<dbReference type="PIRSF" id="PIRSF006468">
    <property type="entry name" value="BCAT1"/>
    <property type="match status" value="1"/>
</dbReference>
<comment type="pathway">
    <text evidence="3">Amino-acid biosynthesis; L-isoleucine biosynthesis; L-isoleucine from 2-oxobutanoate: step 4/4.</text>
</comment>
<comment type="pathway">
    <text evidence="5">Amino-acid biosynthesis; L-leucine biosynthesis; L-leucine from 3-methyl-2-oxobutanoate: step 4/4.</text>
</comment>
<dbReference type="Pfam" id="PF01063">
    <property type="entry name" value="Aminotran_4"/>
    <property type="match status" value="1"/>
</dbReference>
<dbReference type="InterPro" id="IPR005786">
    <property type="entry name" value="B_amino_transII"/>
</dbReference>
<evidence type="ECO:0000256" key="11">
    <source>
        <dbReference type="ARBA" id="ARBA00023304"/>
    </source>
</evidence>
<evidence type="ECO:0000256" key="7">
    <source>
        <dbReference type="ARBA" id="ARBA00022576"/>
    </source>
</evidence>
<dbReference type="CDD" id="cd01557">
    <property type="entry name" value="BCAT_beta_family"/>
    <property type="match status" value="1"/>
</dbReference>
<evidence type="ECO:0000256" key="9">
    <source>
        <dbReference type="ARBA" id="ARBA00022679"/>
    </source>
</evidence>
<evidence type="ECO:0000256" key="1">
    <source>
        <dbReference type="ARBA" id="ARBA00001933"/>
    </source>
</evidence>
<dbReference type="EC" id="2.6.1.42" evidence="18"/>
<comment type="function">
    <text evidence="2">Acts on leucine, isoleucine and valine.</text>
</comment>
<dbReference type="UniPathway" id="UPA00047">
    <property type="reaction ID" value="UER00058"/>
</dbReference>
<comment type="cofactor">
    <cofactor evidence="1 17">
        <name>pyridoxal 5'-phosphate</name>
        <dbReference type="ChEBI" id="CHEBI:597326"/>
    </cofactor>
</comment>
<dbReference type="NCBIfam" id="NF009897">
    <property type="entry name" value="PRK13357.1"/>
    <property type="match status" value="1"/>
</dbReference>
<protein>
    <recommendedName>
        <fullName evidence="18">Branched-chain-amino-acid aminotransferase</fullName>
        <ecNumber evidence="18">2.6.1.42</ecNumber>
    </recommendedName>
</protein>
<keyword evidence="7 18" id="KW-0032">Aminotransferase</keyword>
<dbReference type="UniPathway" id="UPA00049">
    <property type="reaction ID" value="UER00062"/>
</dbReference>
<dbReference type="Gene3D" id="3.20.10.10">
    <property type="entry name" value="D-amino Acid Aminotransferase, subunit A, domain 2"/>
    <property type="match status" value="1"/>
</dbReference>
<dbReference type="GO" id="GO:0052655">
    <property type="term" value="F:L-valine-2-oxoglutarate transaminase activity"/>
    <property type="evidence" value="ECO:0007669"/>
    <property type="project" value="RHEA"/>
</dbReference>
<dbReference type="OrthoDB" id="9804984at2"/>
<name>A0A1M7YBH0_9BACT</name>
<evidence type="ECO:0000256" key="3">
    <source>
        <dbReference type="ARBA" id="ARBA00004824"/>
    </source>
</evidence>
<reference evidence="19 20" key="1">
    <citation type="submission" date="2016-12" db="EMBL/GenBank/DDBJ databases">
        <authorList>
            <person name="Song W.-J."/>
            <person name="Kurnit D.M."/>
        </authorList>
    </citation>
    <scope>NUCLEOTIDE SEQUENCE [LARGE SCALE GENOMIC DNA]</scope>
    <source>
        <strain evidence="19 20">DSM 18488</strain>
    </source>
</reference>
<evidence type="ECO:0000256" key="4">
    <source>
        <dbReference type="ARBA" id="ARBA00004931"/>
    </source>
</evidence>
<evidence type="ECO:0000256" key="13">
    <source>
        <dbReference type="ARBA" id="ARBA00048798"/>
    </source>
</evidence>
<keyword evidence="9 18" id="KW-0808">Transferase</keyword>
<keyword evidence="10 17" id="KW-0663">Pyridoxal phosphate</keyword>
<evidence type="ECO:0000256" key="10">
    <source>
        <dbReference type="ARBA" id="ARBA00022898"/>
    </source>
</evidence>
<comment type="pathway">
    <text evidence="4">Amino-acid biosynthesis; L-valine biosynthesis; L-valine from pyruvate: step 4/4.</text>
</comment>
<dbReference type="GO" id="GO:0052654">
    <property type="term" value="F:L-leucine-2-oxoglutarate transaminase activity"/>
    <property type="evidence" value="ECO:0007669"/>
    <property type="project" value="RHEA"/>
</dbReference>
<accession>A0A1M7YBH0</accession>
<dbReference type="Proteomes" id="UP000184603">
    <property type="component" value="Unassembled WGS sequence"/>
</dbReference>